<dbReference type="EMBL" id="SORF01000063">
    <property type="protein sequence ID" value="TDY37128.1"/>
    <property type="molecule type" value="Genomic_DNA"/>
</dbReference>
<keyword evidence="3" id="KW-0067">ATP-binding</keyword>
<dbReference type="PIRSF" id="PIRSF003073">
    <property type="entry name" value="DNAC_TnpB_IstB"/>
    <property type="match status" value="1"/>
</dbReference>
<evidence type="ECO:0000256" key="3">
    <source>
        <dbReference type="ARBA" id="ARBA00022840"/>
    </source>
</evidence>
<evidence type="ECO:0000256" key="2">
    <source>
        <dbReference type="ARBA" id="ARBA00022741"/>
    </source>
</evidence>
<protein>
    <submittedName>
        <fullName evidence="5">DNA replication protein DnaC</fullName>
    </submittedName>
</protein>
<dbReference type="AlphaFoldDB" id="A0A4R8L559"/>
<organism evidence="5 6">
    <name type="scientific">Alicyclobacillus sacchari</name>
    <dbReference type="NCBI Taxonomy" id="392010"/>
    <lineage>
        <taxon>Bacteria</taxon>
        <taxon>Bacillati</taxon>
        <taxon>Bacillota</taxon>
        <taxon>Bacilli</taxon>
        <taxon>Bacillales</taxon>
        <taxon>Alicyclobacillaceae</taxon>
        <taxon>Alicyclobacillus</taxon>
    </lineage>
</organism>
<evidence type="ECO:0000313" key="6">
    <source>
        <dbReference type="Proteomes" id="UP000294581"/>
    </source>
</evidence>
<dbReference type="PANTHER" id="PTHR30050">
    <property type="entry name" value="CHROMOSOMAL REPLICATION INITIATOR PROTEIN DNAA"/>
    <property type="match status" value="1"/>
</dbReference>
<gene>
    <name evidence="5" type="ORF">C7445_1632</name>
</gene>
<dbReference type="InterPro" id="IPR027417">
    <property type="entry name" value="P-loop_NTPase"/>
</dbReference>
<dbReference type="Proteomes" id="UP000294581">
    <property type="component" value="Unassembled WGS sequence"/>
</dbReference>
<dbReference type="NCBIfam" id="NF038214">
    <property type="entry name" value="IS21_help_AAA"/>
    <property type="match status" value="1"/>
</dbReference>
<dbReference type="Pfam" id="PF01695">
    <property type="entry name" value="IstB_IS21"/>
    <property type="match status" value="1"/>
</dbReference>
<dbReference type="SMART" id="SM00382">
    <property type="entry name" value="AAA"/>
    <property type="match status" value="1"/>
</dbReference>
<dbReference type="Gene3D" id="3.40.50.300">
    <property type="entry name" value="P-loop containing nucleotide triphosphate hydrolases"/>
    <property type="match status" value="1"/>
</dbReference>
<comment type="caution">
    <text evidence="5">The sequence shown here is derived from an EMBL/GenBank/DDBJ whole genome shotgun (WGS) entry which is preliminary data.</text>
</comment>
<comment type="similarity">
    <text evidence="1">Belongs to the IS21/IS1162 putative ATP-binding protein family.</text>
</comment>
<dbReference type="InterPro" id="IPR028350">
    <property type="entry name" value="DNAC/IstB-like"/>
</dbReference>
<dbReference type="OrthoDB" id="2052561at2"/>
<evidence type="ECO:0000256" key="1">
    <source>
        <dbReference type="ARBA" id="ARBA00008059"/>
    </source>
</evidence>
<name>A0A4R8L559_9BACL</name>
<dbReference type="InterPro" id="IPR047661">
    <property type="entry name" value="IstB"/>
</dbReference>
<keyword evidence="2" id="KW-0547">Nucleotide-binding</keyword>
<dbReference type="SUPFAM" id="SSF52540">
    <property type="entry name" value="P-loop containing nucleoside triphosphate hydrolases"/>
    <property type="match status" value="1"/>
</dbReference>
<dbReference type="InterPro" id="IPR003593">
    <property type="entry name" value="AAA+_ATPase"/>
</dbReference>
<feature type="domain" description="AAA+ ATPase" evidence="4">
    <location>
        <begin position="91"/>
        <end position="223"/>
    </location>
</feature>
<dbReference type="GO" id="GO:0006260">
    <property type="term" value="P:DNA replication"/>
    <property type="evidence" value="ECO:0007669"/>
    <property type="project" value="TreeGrafter"/>
</dbReference>
<accession>A0A4R8L559</accession>
<sequence length="242" mass="27594">MKQELAAACKSLHLGYVMEAYEAIPFNDRSDYLLGVLQAELQGREMSRIRRLMKKARFPQIKTLEDYDFRAVTFPAHCSRELLMDLVFLERKQNVMMLGKVGTGKTHLATALGVEACRRGHEVRFFRVHDLVATLQEKYQAGTLNRFLRELQKAELLILDEMGFVPFHKDGAELLFHVVSECYEQRSVIVTSNLEFGQWNTVLGDARLTAALVDRLVHHAHVLAFTGESYRLQHALSGVKSS</sequence>
<keyword evidence="6" id="KW-1185">Reference proteome</keyword>
<evidence type="ECO:0000313" key="5">
    <source>
        <dbReference type="EMBL" id="TDY37128.1"/>
    </source>
</evidence>
<evidence type="ECO:0000259" key="4">
    <source>
        <dbReference type="SMART" id="SM00382"/>
    </source>
</evidence>
<dbReference type="InterPro" id="IPR002611">
    <property type="entry name" value="IstB_ATP-bd"/>
</dbReference>
<reference evidence="5 6" key="1">
    <citation type="submission" date="2019-03" db="EMBL/GenBank/DDBJ databases">
        <title>Genomic Encyclopedia of Type Strains, Phase IV (KMG-IV): sequencing the most valuable type-strain genomes for metagenomic binning, comparative biology and taxonomic classification.</title>
        <authorList>
            <person name="Goeker M."/>
        </authorList>
    </citation>
    <scope>NUCLEOTIDE SEQUENCE [LARGE SCALE GENOMIC DNA]</scope>
    <source>
        <strain evidence="5 6">DSM 17974</strain>
    </source>
</reference>
<dbReference type="GO" id="GO:0005524">
    <property type="term" value="F:ATP binding"/>
    <property type="evidence" value="ECO:0007669"/>
    <property type="project" value="UniProtKB-KW"/>
</dbReference>
<dbReference type="PANTHER" id="PTHR30050:SF4">
    <property type="entry name" value="ATP-BINDING PROTEIN RV3427C IN INSERTION SEQUENCE-RELATED"/>
    <property type="match status" value="1"/>
</dbReference>
<dbReference type="CDD" id="cd00009">
    <property type="entry name" value="AAA"/>
    <property type="match status" value="1"/>
</dbReference>
<proteinExistence type="inferred from homology"/>
<dbReference type="RefSeq" id="WP_134161418.1">
    <property type="nucleotide sequence ID" value="NZ_SORF01000063.1"/>
</dbReference>